<feature type="compositionally biased region" description="Basic and acidic residues" evidence="1">
    <location>
        <begin position="319"/>
        <end position="349"/>
    </location>
</feature>
<evidence type="ECO:0000313" key="3">
    <source>
        <dbReference type="EMBL" id="RKP11830.1"/>
    </source>
</evidence>
<accession>A0A4P9Y1W9</accession>
<reference evidence="4" key="1">
    <citation type="journal article" date="2018" name="Nat. Microbiol.">
        <title>Leveraging single-cell genomics to expand the fungal tree of life.</title>
        <authorList>
            <person name="Ahrendt S.R."/>
            <person name="Quandt C.A."/>
            <person name="Ciobanu D."/>
            <person name="Clum A."/>
            <person name="Salamov A."/>
            <person name="Andreopoulos B."/>
            <person name="Cheng J.F."/>
            <person name="Woyke T."/>
            <person name="Pelin A."/>
            <person name="Henrissat B."/>
            <person name="Reynolds N.K."/>
            <person name="Benny G.L."/>
            <person name="Smith M.E."/>
            <person name="James T.Y."/>
            <person name="Grigoriev I.V."/>
        </authorList>
    </citation>
    <scope>NUCLEOTIDE SEQUENCE [LARGE SCALE GENOMIC DNA]</scope>
</reference>
<feature type="region of interest" description="Disordered" evidence="1">
    <location>
        <begin position="1"/>
        <end position="34"/>
    </location>
</feature>
<feature type="compositionally biased region" description="Basic residues" evidence="1">
    <location>
        <begin position="1"/>
        <end position="11"/>
    </location>
</feature>
<dbReference type="PANTHER" id="PTHR12661">
    <property type="entry name" value="PETER PAN-RELATED"/>
    <property type="match status" value="1"/>
</dbReference>
<sequence length="420" mass="47156">MAKRRQKKRTHVPVDQTALAGSNPTSASTQAARAPKSFVIRSGNPGIHVAALVKDVRRVMEPHTATKLKERKSNKLKDFLMVAGQLGVTQFLMFGKTDKGTTMRVARYPRGPTLTFRVMSYSLTKDVLSSQRTPRSPGTEYMSSPLVVLNNFTGDRKELKLTGTMFQNLFPAMDPRTMRLADARRVVLVNYNDQTDSFDFRHYGVNVKPTGVSKGMKKVVSGSHLDLSNMEDVSEFVLREAHASESDVEDGGESTVTLASSYAGRGNRKSEQRAVRLVELGPRMELRLVKVEAGMCDGEVLYHRYQKRSEAEIKAQEKKRAQEALERGKRRKEQEANVDRKVREKEAHRIATGGKPKPEEEEGDEAEKEEDGDEGDEDEDEEAYDEDEELFANESDEEGGEDMLNEDISSEDDDEEEDTP</sequence>
<protein>
    <submittedName>
        <fullName evidence="3">Brix domain-containing protein</fullName>
    </submittedName>
</protein>
<dbReference type="PROSITE" id="PS50833">
    <property type="entry name" value="BRIX"/>
    <property type="match status" value="1"/>
</dbReference>
<proteinExistence type="predicted"/>
<feature type="non-terminal residue" evidence="3">
    <location>
        <position position="420"/>
    </location>
</feature>
<dbReference type="OrthoDB" id="10261452at2759"/>
<evidence type="ECO:0000256" key="1">
    <source>
        <dbReference type="SAM" id="MobiDB-lite"/>
    </source>
</evidence>
<feature type="compositionally biased region" description="Acidic residues" evidence="1">
    <location>
        <begin position="359"/>
        <end position="420"/>
    </location>
</feature>
<keyword evidence="4" id="KW-1185">Reference proteome</keyword>
<dbReference type="InterPro" id="IPR007109">
    <property type="entry name" value="Brix"/>
</dbReference>
<dbReference type="GO" id="GO:0030687">
    <property type="term" value="C:preribosome, large subunit precursor"/>
    <property type="evidence" value="ECO:0007669"/>
    <property type="project" value="TreeGrafter"/>
</dbReference>
<dbReference type="AlphaFoldDB" id="A0A4P9Y1W9"/>
<dbReference type="InterPro" id="IPR045112">
    <property type="entry name" value="PPAN-like"/>
</dbReference>
<dbReference type="EMBL" id="KZ988629">
    <property type="protein sequence ID" value="RKP11830.1"/>
    <property type="molecule type" value="Genomic_DNA"/>
</dbReference>
<organism evidence="3 4">
    <name type="scientific">Piptocephalis cylindrospora</name>
    <dbReference type="NCBI Taxonomy" id="1907219"/>
    <lineage>
        <taxon>Eukaryota</taxon>
        <taxon>Fungi</taxon>
        <taxon>Fungi incertae sedis</taxon>
        <taxon>Zoopagomycota</taxon>
        <taxon>Zoopagomycotina</taxon>
        <taxon>Zoopagomycetes</taxon>
        <taxon>Zoopagales</taxon>
        <taxon>Piptocephalidaceae</taxon>
        <taxon>Piptocephalis</taxon>
    </lineage>
</organism>
<evidence type="ECO:0000313" key="4">
    <source>
        <dbReference type="Proteomes" id="UP000267251"/>
    </source>
</evidence>
<gene>
    <name evidence="3" type="ORF">BJ684DRAFT_17618</name>
</gene>
<dbReference type="SUPFAM" id="SSF52954">
    <property type="entry name" value="Class II aaRS ABD-related"/>
    <property type="match status" value="1"/>
</dbReference>
<dbReference type="SMART" id="SM00879">
    <property type="entry name" value="Brix"/>
    <property type="match status" value="1"/>
</dbReference>
<feature type="compositionally biased region" description="Polar residues" evidence="1">
    <location>
        <begin position="19"/>
        <end position="31"/>
    </location>
</feature>
<name>A0A4P9Y1W9_9FUNG</name>
<evidence type="ECO:0000259" key="2">
    <source>
        <dbReference type="PROSITE" id="PS50833"/>
    </source>
</evidence>
<dbReference type="Pfam" id="PF04427">
    <property type="entry name" value="Brix"/>
    <property type="match status" value="1"/>
</dbReference>
<dbReference type="PANTHER" id="PTHR12661:SF5">
    <property type="entry name" value="SUPPRESSOR OF SWI4 1 HOMOLOG"/>
    <property type="match status" value="1"/>
</dbReference>
<feature type="region of interest" description="Disordered" evidence="1">
    <location>
        <begin position="243"/>
        <end position="272"/>
    </location>
</feature>
<dbReference type="GO" id="GO:0019843">
    <property type="term" value="F:rRNA binding"/>
    <property type="evidence" value="ECO:0007669"/>
    <property type="project" value="InterPro"/>
</dbReference>
<feature type="domain" description="Brix" evidence="2">
    <location>
        <begin position="35"/>
        <end position="297"/>
    </location>
</feature>
<dbReference type="GO" id="GO:0006364">
    <property type="term" value="P:rRNA processing"/>
    <property type="evidence" value="ECO:0007669"/>
    <property type="project" value="InterPro"/>
</dbReference>
<dbReference type="Proteomes" id="UP000267251">
    <property type="component" value="Unassembled WGS sequence"/>
</dbReference>
<feature type="region of interest" description="Disordered" evidence="1">
    <location>
        <begin position="319"/>
        <end position="420"/>
    </location>
</feature>
<dbReference type="GO" id="GO:0000027">
    <property type="term" value="P:ribosomal large subunit assembly"/>
    <property type="evidence" value="ECO:0007669"/>
    <property type="project" value="TreeGrafter"/>
</dbReference>